<evidence type="ECO:0000313" key="1">
    <source>
        <dbReference type="EMBL" id="MBD7997493.1"/>
    </source>
</evidence>
<sequence>MRIEFYFGDDFTVLSDHEIAGIARVVGGVEDGWHELVAPDPADVRFEPYFQQNPTHRELLEKSYMSAFAYGRLSARKIPISVREADPDASSSGAWTLRTALAYLAQPLEVLVENERNDGVFFLSVFEATMPAVAARFGGVRPGVRFGHGGGKAEVLRLIESRFSAALEGSSVPPRLFIIVDSDSRFSGHLTAESQDLQRVCEKFEVPLFLLRKRSIENYVSNAQLQEYATRFPDVRGSVNFLVGLDSTQRDYFPVKSGIAVRQGVPTDISDEERQLYAGVVWPSDFSPKLKRVMEFVLSQRPAFTSAHLTARDSYDEFALIAEKLDEEI</sequence>
<keyword evidence="2" id="KW-1185">Reference proteome</keyword>
<proteinExistence type="predicted"/>
<dbReference type="EMBL" id="JACSQE010000002">
    <property type="protein sequence ID" value="MBD7997493.1"/>
    <property type="molecule type" value="Genomic_DNA"/>
</dbReference>
<organism evidence="1 2">
    <name type="scientific">Oerskovia gallyi</name>
    <dbReference type="NCBI Taxonomy" id="2762226"/>
    <lineage>
        <taxon>Bacteria</taxon>
        <taxon>Bacillati</taxon>
        <taxon>Actinomycetota</taxon>
        <taxon>Actinomycetes</taxon>
        <taxon>Micrococcales</taxon>
        <taxon>Cellulomonadaceae</taxon>
        <taxon>Oerskovia</taxon>
    </lineage>
</organism>
<comment type="caution">
    <text evidence="1">The sequence shown here is derived from an EMBL/GenBank/DDBJ whole genome shotgun (WGS) entry which is preliminary data.</text>
</comment>
<protein>
    <submittedName>
        <fullName evidence="1">Uncharacterized protein</fullName>
    </submittedName>
</protein>
<gene>
    <name evidence="1" type="ORF">H9640_02855</name>
</gene>
<evidence type="ECO:0000313" key="2">
    <source>
        <dbReference type="Proteomes" id="UP000633601"/>
    </source>
</evidence>
<dbReference type="RefSeq" id="WP_191789238.1">
    <property type="nucleotide sequence ID" value="NZ_JACSQE010000002.1"/>
</dbReference>
<accession>A0ABR8UY74</accession>
<dbReference type="Proteomes" id="UP000633601">
    <property type="component" value="Unassembled WGS sequence"/>
</dbReference>
<name>A0ABR8UY74_9CELL</name>
<reference evidence="1 2" key="1">
    <citation type="submission" date="2020-08" db="EMBL/GenBank/DDBJ databases">
        <title>A Genomic Blueprint of the Chicken Gut Microbiome.</title>
        <authorList>
            <person name="Gilroy R."/>
            <person name="Ravi A."/>
            <person name="Getino M."/>
            <person name="Pursley I."/>
            <person name="Horton D.L."/>
            <person name="Alikhan N.-F."/>
            <person name="Baker D."/>
            <person name="Gharbi K."/>
            <person name="Hall N."/>
            <person name="Watson M."/>
            <person name="Adriaenssens E.M."/>
            <person name="Foster-Nyarko E."/>
            <person name="Jarju S."/>
            <person name="Secka A."/>
            <person name="Antonio M."/>
            <person name="Oren A."/>
            <person name="Chaudhuri R."/>
            <person name="La Ragione R.M."/>
            <person name="Hildebrand F."/>
            <person name="Pallen M.J."/>
        </authorList>
    </citation>
    <scope>NUCLEOTIDE SEQUENCE [LARGE SCALE GENOMIC DNA]</scope>
    <source>
        <strain evidence="1 2">Sa2CUA8</strain>
    </source>
</reference>